<dbReference type="PANTHER" id="PTHR43283">
    <property type="entry name" value="BETA-LACTAMASE-RELATED"/>
    <property type="match status" value="1"/>
</dbReference>
<evidence type="ECO:0000259" key="4">
    <source>
        <dbReference type="Pfam" id="PF00144"/>
    </source>
</evidence>
<keyword evidence="2" id="KW-0378">Hydrolase</keyword>
<organism evidence="5 6">
    <name type="scientific">Rhypophila decipiens</name>
    <dbReference type="NCBI Taxonomy" id="261697"/>
    <lineage>
        <taxon>Eukaryota</taxon>
        <taxon>Fungi</taxon>
        <taxon>Dikarya</taxon>
        <taxon>Ascomycota</taxon>
        <taxon>Pezizomycotina</taxon>
        <taxon>Sordariomycetes</taxon>
        <taxon>Sordariomycetidae</taxon>
        <taxon>Sordariales</taxon>
        <taxon>Naviculisporaceae</taxon>
        <taxon>Rhypophila</taxon>
    </lineage>
</organism>
<dbReference type="InterPro" id="IPR012338">
    <property type="entry name" value="Beta-lactam/transpept-like"/>
</dbReference>
<dbReference type="SUPFAM" id="SSF56601">
    <property type="entry name" value="beta-lactamase/transpeptidase-like"/>
    <property type="match status" value="1"/>
</dbReference>
<dbReference type="Proteomes" id="UP001301769">
    <property type="component" value="Unassembled WGS sequence"/>
</dbReference>
<evidence type="ECO:0000313" key="5">
    <source>
        <dbReference type="EMBL" id="KAK4215615.1"/>
    </source>
</evidence>
<dbReference type="InterPro" id="IPR050789">
    <property type="entry name" value="Diverse_Enzym_Activities"/>
</dbReference>
<comment type="similarity">
    <text evidence="1">Belongs to the class-A beta-lactamase family.</text>
</comment>
<dbReference type="PANTHER" id="PTHR43283:SF17">
    <property type="entry name" value="(LOVD), PUTATIVE (AFU_ORTHOLOGUE AFUA_5G00920)-RELATED"/>
    <property type="match status" value="1"/>
</dbReference>
<reference evidence="5" key="2">
    <citation type="submission" date="2023-05" db="EMBL/GenBank/DDBJ databases">
        <authorList>
            <consortium name="Lawrence Berkeley National Laboratory"/>
            <person name="Steindorff A."/>
            <person name="Hensen N."/>
            <person name="Bonometti L."/>
            <person name="Westerberg I."/>
            <person name="Brannstrom I.O."/>
            <person name="Guillou S."/>
            <person name="Cros-Aarteil S."/>
            <person name="Calhoun S."/>
            <person name="Haridas S."/>
            <person name="Kuo A."/>
            <person name="Mondo S."/>
            <person name="Pangilinan J."/>
            <person name="Riley R."/>
            <person name="Labutti K."/>
            <person name="Andreopoulos B."/>
            <person name="Lipzen A."/>
            <person name="Chen C."/>
            <person name="Yanf M."/>
            <person name="Daum C."/>
            <person name="Ng V."/>
            <person name="Clum A."/>
            <person name="Ohm R."/>
            <person name="Martin F."/>
            <person name="Silar P."/>
            <person name="Natvig D."/>
            <person name="Lalanne C."/>
            <person name="Gautier V."/>
            <person name="Ament-Velasquez S.L."/>
            <person name="Kruys A."/>
            <person name="Hutchinson M.I."/>
            <person name="Powell A.J."/>
            <person name="Barry K."/>
            <person name="Miller A.N."/>
            <person name="Grigoriev I.V."/>
            <person name="Debuchy R."/>
            <person name="Gladieux P."/>
            <person name="Thoren M.H."/>
            <person name="Johannesson H."/>
        </authorList>
    </citation>
    <scope>NUCLEOTIDE SEQUENCE</scope>
    <source>
        <strain evidence="5">PSN293</strain>
    </source>
</reference>
<sequence>MASEVLDRILNKHVIELNGNEVVGSTKDKLAGAAFIVVSKDKVLYQGAAGYVSLPESFSSPAPAPFSATRSFTWVASMTKVFTSTCLMHQIERGGTNIGLGFDVRAHSQELASLGLVLKGFQTRSDGVEEPVLEQLDNLKSITIGHLLTHTAGLGYDIADPDLTKWSQLTGRKVNNLSFTLEGWSTPLKFAPGQGWYYGSALDWAGHFLERDSGKSLGEYMAQYIFEPLGLHHTTFRSEKLLATTKDVDPVRCTSRDPNTGELVTTPLPVPVDPPVESGGAGLWTTAEDYSKLLQELLKAKAGDSEAVLKKESVDEMFRPQLNEVQHAMLKALTDMFHDGMVPEFPPGMPINHGLAGIINMEDVPGKRRKGSMMWQGMAGSKWWIDPETGIGAALIVNIIKDADPVVIKLYDELERAVYAQLVPEEMGKKTALRSGTQYEV</sequence>
<dbReference type="AlphaFoldDB" id="A0AAN6YD08"/>
<protein>
    <submittedName>
        <fullName evidence="5">Beta-lactamase/transpeptidase-like protein</fullName>
    </submittedName>
</protein>
<evidence type="ECO:0000256" key="1">
    <source>
        <dbReference type="ARBA" id="ARBA00009009"/>
    </source>
</evidence>
<reference evidence="5" key="1">
    <citation type="journal article" date="2023" name="Mol. Phylogenet. Evol.">
        <title>Genome-scale phylogeny and comparative genomics of the fungal order Sordariales.</title>
        <authorList>
            <person name="Hensen N."/>
            <person name="Bonometti L."/>
            <person name="Westerberg I."/>
            <person name="Brannstrom I.O."/>
            <person name="Guillou S."/>
            <person name="Cros-Aarteil S."/>
            <person name="Calhoun S."/>
            <person name="Haridas S."/>
            <person name="Kuo A."/>
            <person name="Mondo S."/>
            <person name="Pangilinan J."/>
            <person name="Riley R."/>
            <person name="LaButti K."/>
            <person name="Andreopoulos B."/>
            <person name="Lipzen A."/>
            <person name="Chen C."/>
            <person name="Yan M."/>
            <person name="Daum C."/>
            <person name="Ng V."/>
            <person name="Clum A."/>
            <person name="Steindorff A."/>
            <person name="Ohm R.A."/>
            <person name="Martin F."/>
            <person name="Silar P."/>
            <person name="Natvig D.O."/>
            <person name="Lalanne C."/>
            <person name="Gautier V."/>
            <person name="Ament-Velasquez S.L."/>
            <person name="Kruys A."/>
            <person name="Hutchinson M.I."/>
            <person name="Powell A.J."/>
            <person name="Barry K."/>
            <person name="Miller A.N."/>
            <person name="Grigoriev I.V."/>
            <person name="Debuchy R."/>
            <person name="Gladieux P."/>
            <person name="Hiltunen Thoren M."/>
            <person name="Johannesson H."/>
        </authorList>
    </citation>
    <scope>NUCLEOTIDE SEQUENCE</scope>
    <source>
        <strain evidence="5">PSN293</strain>
    </source>
</reference>
<dbReference type="EMBL" id="MU858078">
    <property type="protein sequence ID" value="KAK4215615.1"/>
    <property type="molecule type" value="Genomic_DNA"/>
</dbReference>
<proteinExistence type="inferred from homology"/>
<dbReference type="Gene3D" id="3.40.710.10">
    <property type="entry name" value="DD-peptidase/beta-lactamase superfamily"/>
    <property type="match status" value="1"/>
</dbReference>
<keyword evidence="6" id="KW-1185">Reference proteome</keyword>
<dbReference type="InterPro" id="IPR001466">
    <property type="entry name" value="Beta-lactam-related"/>
</dbReference>
<gene>
    <name evidence="5" type="ORF">QBC37DRAFT_122157</name>
</gene>
<accession>A0AAN6YD08</accession>
<evidence type="ECO:0000256" key="3">
    <source>
        <dbReference type="SAM" id="MobiDB-lite"/>
    </source>
</evidence>
<evidence type="ECO:0000256" key="2">
    <source>
        <dbReference type="ARBA" id="ARBA00022801"/>
    </source>
</evidence>
<evidence type="ECO:0000313" key="6">
    <source>
        <dbReference type="Proteomes" id="UP001301769"/>
    </source>
</evidence>
<comment type="caution">
    <text evidence="5">The sequence shown here is derived from an EMBL/GenBank/DDBJ whole genome shotgun (WGS) entry which is preliminary data.</text>
</comment>
<name>A0AAN6YD08_9PEZI</name>
<dbReference type="Pfam" id="PF00144">
    <property type="entry name" value="Beta-lactamase"/>
    <property type="match status" value="1"/>
</dbReference>
<dbReference type="GO" id="GO:0016787">
    <property type="term" value="F:hydrolase activity"/>
    <property type="evidence" value="ECO:0007669"/>
    <property type="project" value="UniProtKB-KW"/>
</dbReference>
<feature type="domain" description="Beta-lactamase-related" evidence="4">
    <location>
        <begin position="27"/>
        <end position="401"/>
    </location>
</feature>
<feature type="region of interest" description="Disordered" evidence="3">
    <location>
        <begin position="253"/>
        <end position="276"/>
    </location>
</feature>